<keyword evidence="4" id="KW-1003">Cell membrane</keyword>
<reference evidence="11 12" key="1">
    <citation type="submission" date="2015-03" db="EMBL/GenBank/DDBJ databases">
        <title>Draft genome sequence of Elstera litoralis.</title>
        <authorList>
            <person name="Rahalkar M.C."/>
            <person name="Dhakephalkar P.K."/>
            <person name="Pore S.D."/>
            <person name="Arora P."/>
            <person name="Kapse N.G."/>
            <person name="Pandit P.S."/>
        </authorList>
    </citation>
    <scope>NUCLEOTIDE SEQUENCE [LARGE SCALE GENOMIC DNA]</scope>
    <source>
        <strain evidence="11 12">Dia-1</strain>
    </source>
</reference>
<dbReference type="GO" id="GO:0043190">
    <property type="term" value="C:ATP-binding cassette (ABC) transporter complex"/>
    <property type="evidence" value="ECO:0007669"/>
    <property type="project" value="InterPro"/>
</dbReference>
<dbReference type="Proteomes" id="UP000033774">
    <property type="component" value="Unassembled WGS sequence"/>
</dbReference>
<keyword evidence="3 9" id="KW-0813">Transport</keyword>
<dbReference type="NCBIfam" id="TIGR01726">
    <property type="entry name" value="HEQRo_perm_3TM"/>
    <property type="match status" value="1"/>
</dbReference>
<protein>
    <recommendedName>
        <fullName evidence="10">ABC transmembrane type-1 domain-containing protein</fullName>
    </recommendedName>
</protein>
<evidence type="ECO:0000256" key="6">
    <source>
        <dbReference type="ARBA" id="ARBA00022692"/>
    </source>
</evidence>
<dbReference type="InterPro" id="IPR000515">
    <property type="entry name" value="MetI-like"/>
</dbReference>
<evidence type="ECO:0000313" key="11">
    <source>
        <dbReference type="EMBL" id="KJV09224.1"/>
    </source>
</evidence>
<dbReference type="PANTHER" id="PTHR30133">
    <property type="entry name" value="CATIONIC AMINO ACID TRANSPORTER, MEMBRANE COMPONENT"/>
    <property type="match status" value="1"/>
</dbReference>
<proteinExistence type="inferred from homology"/>
<comment type="subcellular location">
    <subcellularLocation>
        <location evidence="1">Cell inner membrane</location>
        <topology evidence="1">Multi-pass membrane protein</topology>
    </subcellularLocation>
    <subcellularLocation>
        <location evidence="9">Cell membrane</location>
        <topology evidence="9">Multi-pass membrane protein</topology>
    </subcellularLocation>
</comment>
<evidence type="ECO:0000256" key="2">
    <source>
        <dbReference type="ARBA" id="ARBA00010072"/>
    </source>
</evidence>
<keyword evidence="6 9" id="KW-0812">Transmembrane</keyword>
<sequence length="224" mass="24613">MVDLQGFGPQLLEGLMMTAQLAAASLFFGVLIGLAAAMAKLSPIRWLARGVDILTNLLRGLPELLTILIIYFGVQSLFNSIFEDYVEVDGFTAGVTALSLVFGSYASETFRGAFLAIPVGQIEAAKSFGMSPWLIFRRIQLPQVWRYALPGLGNLWLVLIKDTSLVSVVGLQELLRKTQIATAVTKSPFTFYSVAALIFIAITVVSTLFLRWMEQKSRRGVRMG</sequence>
<accession>A0A0F3IUF3</accession>
<evidence type="ECO:0000256" key="1">
    <source>
        <dbReference type="ARBA" id="ARBA00004429"/>
    </source>
</evidence>
<dbReference type="GO" id="GO:0022857">
    <property type="term" value="F:transmembrane transporter activity"/>
    <property type="evidence" value="ECO:0007669"/>
    <property type="project" value="InterPro"/>
</dbReference>
<evidence type="ECO:0000259" key="10">
    <source>
        <dbReference type="PROSITE" id="PS50928"/>
    </source>
</evidence>
<dbReference type="CDD" id="cd06261">
    <property type="entry name" value="TM_PBP2"/>
    <property type="match status" value="1"/>
</dbReference>
<dbReference type="SUPFAM" id="SSF161098">
    <property type="entry name" value="MetI-like"/>
    <property type="match status" value="1"/>
</dbReference>
<feature type="transmembrane region" description="Helical" evidence="9">
    <location>
        <begin position="20"/>
        <end position="39"/>
    </location>
</feature>
<dbReference type="AlphaFoldDB" id="A0A0F3IUF3"/>
<gene>
    <name evidence="11" type="ORF">VZ95_12845</name>
</gene>
<evidence type="ECO:0000256" key="8">
    <source>
        <dbReference type="ARBA" id="ARBA00023136"/>
    </source>
</evidence>
<feature type="transmembrane region" description="Helical" evidence="9">
    <location>
        <begin position="60"/>
        <end position="78"/>
    </location>
</feature>
<comment type="similarity">
    <text evidence="2">Belongs to the binding-protein-dependent transport system permease family. HisMQ subfamily.</text>
</comment>
<dbReference type="InterPro" id="IPR051613">
    <property type="entry name" value="ABC_transp_permease_HisMQ"/>
</dbReference>
<dbReference type="InterPro" id="IPR035906">
    <property type="entry name" value="MetI-like_sf"/>
</dbReference>
<organism evidence="11 12">
    <name type="scientific">Elstera litoralis</name>
    <dbReference type="NCBI Taxonomy" id="552518"/>
    <lineage>
        <taxon>Bacteria</taxon>
        <taxon>Pseudomonadati</taxon>
        <taxon>Pseudomonadota</taxon>
        <taxon>Alphaproteobacteria</taxon>
        <taxon>Rhodospirillales</taxon>
        <taxon>Rhodospirillaceae</taxon>
        <taxon>Elstera</taxon>
    </lineage>
</organism>
<evidence type="ECO:0000313" key="12">
    <source>
        <dbReference type="Proteomes" id="UP000033774"/>
    </source>
</evidence>
<evidence type="ECO:0000256" key="3">
    <source>
        <dbReference type="ARBA" id="ARBA00022448"/>
    </source>
</evidence>
<dbReference type="InterPro" id="IPR010065">
    <property type="entry name" value="AA_ABC_transptr_permease_3TM"/>
</dbReference>
<evidence type="ECO:0000256" key="7">
    <source>
        <dbReference type="ARBA" id="ARBA00022989"/>
    </source>
</evidence>
<keyword evidence="7 9" id="KW-1133">Transmembrane helix</keyword>
<keyword evidence="12" id="KW-1185">Reference proteome</keyword>
<keyword evidence="8 9" id="KW-0472">Membrane</keyword>
<dbReference type="Pfam" id="PF00528">
    <property type="entry name" value="BPD_transp_1"/>
    <property type="match status" value="1"/>
</dbReference>
<evidence type="ECO:0000256" key="4">
    <source>
        <dbReference type="ARBA" id="ARBA00022475"/>
    </source>
</evidence>
<dbReference type="PANTHER" id="PTHR30133:SF2">
    <property type="entry name" value="ARGININE ABC TRANSPORTER PERMEASE PROTEIN ARTQ"/>
    <property type="match status" value="1"/>
</dbReference>
<dbReference type="EMBL" id="LAJY01000326">
    <property type="protein sequence ID" value="KJV09224.1"/>
    <property type="molecule type" value="Genomic_DNA"/>
</dbReference>
<dbReference type="RefSeq" id="WP_045776200.1">
    <property type="nucleotide sequence ID" value="NZ_LAJY01000326.1"/>
</dbReference>
<dbReference type="PROSITE" id="PS50928">
    <property type="entry name" value="ABC_TM1"/>
    <property type="match status" value="1"/>
</dbReference>
<dbReference type="OrthoDB" id="9815029at2"/>
<feature type="domain" description="ABC transmembrane type-1" evidence="10">
    <location>
        <begin position="15"/>
        <end position="210"/>
    </location>
</feature>
<keyword evidence="5" id="KW-0997">Cell inner membrane</keyword>
<name>A0A0F3IUF3_9PROT</name>
<comment type="caution">
    <text evidence="11">The sequence shown here is derived from an EMBL/GenBank/DDBJ whole genome shotgun (WGS) entry which is preliminary data.</text>
</comment>
<evidence type="ECO:0000256" key="5">
    <source>
        <dbReference type="ARBA" id="ARBA00022519"/>
    </source>
</evidence>
<dbReference type="Gene3D" id="1.10.3720.10">
    <property type="entry name" value="MetI-like"/>
    <property type="match status" value="1"/>
</dbReference>
<evidence type="ECO:0000256" key="9">
    <source>
        <dbReference type="RuleBase" id="RU363032"/>
    </source>
</evidence>
<feature type="transmembrane region" description="Helical" evidence="9">
    <location>
        <begin position="189"/>
        <end position="213"/>
    </location>
</feature>